<dbReference type="OrthoDB" id="529273at2759"/>
<keyword evidence="4" id="KW-0325">Glycoprotein</keyword>
<protein>
    <recommendedName>
        <fullName evidence="5">Glycosyltransferase 61 catalytic domain-containing protein</fullName>
    </recommendedName>
</protein>
<keyword evidence="7" id="KW-1185">Reference proteome</keyword>
<evidence type="ECO:0000256" key="4">
    <source>
        <dbReference type="ARBA" id="ARBA00023180"/>
    </source>
</evidence>
<proteinExistence type="predicted"/>
<evidence type="ECO:0000256" key="1">
    <source>
        <dbReference type="ARBA" id="ARBA00004323"/>
    </source>
</evidence>
<dbReference type="GO" id="GO:0016763">
    <property type="term" value="F:pentosyltransferase activity"/>
    <property type="evidence" value="ECO:0007669"/>
    <property type="project" value="UniProtKB-ARBA"/>
</dbReference>
<keyword evidence="3" id="KW-0808">Transferase</keyword>
<accession>A0A9J5ZKS1</accession>
<gene>
    <name evidence="6" type="ORF">H5410_024001</name>
</gene>
<dbReference type="GO" id="GO:0000139">
    <property type="term" value="C:Golgi membrane"/>
    <property type="evidence" value="ECO:0007669"/>
    <property type="project" value="UniProtKB-SubCell"/>
</dbReference>
<reference evidence="6 7" key="1">
    <citation type="submission" date="2020-09" db="EMBL/GenBank/DDBJ databases">
        <title>De no assembly of potato wild relative species, Solanum commersonii.</title>
        <authorList>
            <person name="Cho K."/>
        </authorList>
    </citation>
    <scope>NUCLEOTIDE SEQUENCE [LARGE SCALE GENOMIC DNA]</scope>
    <source>
        <strain evidence="6">LZ3.2</strain>
        <tissue evidence="6">Leaf</tissue>
    </source>
</reference>
<dbReference type="EMBL" id="JACXVP010000004">
    <property type="protein sequence ID" value="KAG5612720.1"/>
    <property type="molecule type" value="Genomic_DNA"/>
</dbReference>
<evidence type="ECO:0000259" key="5">
    <source>
        <dbReference type="Pfam" id="PF04577"/>
    </source>
</evidence>
<dbReference type="InterPro" id="IPR049625">
    <property type="entry name" value="Glyco_transf_61_cat"/>
</dbReference>
<comment type="caution">
    <text evidence="6">The sequence shown here is derived from an EMBL/GenBank/DDBJ whole genome shotgun (WGS) entry which is preliminary data.</text>
</comment>
<feature type="domain" description="Glycosyltransferase 61 catalytic" evidence="5">
    <location>
        <begin position="426"/>
        <end position="504"/>
    </location>
</feature>
<comment type="subcellular location">
    <subcellularLocation>
        <location evidence="1">Golgi apparatus membrane</location>
        <topology evidence="1">Single-pass type II membrane protein</topology>
    </subcellularLocation>
</comment>
<evidence type="ECO:0000256" key="3">
    <source>
        <dbReference type="ARBA" id="ARBA00022679"/>
    </source>
</evidence>
<name>A0A9J5ZKS1_SOLCO</name>
<dbReference type="AlphaFoldDB" id="A0A9J5ZKS1"/>
<dbReference type="Proteomes" id="UP000824120">
    <property type="component" value="Chromosome 4"/>
</dbReference>
<dbReference type="PANTHER" id="PTHR20961">
    <property type="entry name" value="GLYCOSYLTRANSFERASE"/>
    <property type="match status" value="1"/>
</dbReference>
<evidence type="ECO:0000313" key="7">
    <source>
        <dbReference type="Proteomes" id="UP000824120"/>
    </source>
</evidence>
<sequence length="606" mass="69420">MRRGSRSFKNATVVTDIFSKECARVEGCILHVVQSDDLSFCDQMKVLTNTDIVASLCGAQLTNMLFMDCESSVMEFYPKGWLEYAGSGQYAYHWMANQSGMKHQGAWWDPIGEECPSPQDQWQCFSFHKDGMVGHNETYFAEWARRVIDQVWLMKQEQASAYQASKQQHDSKACYSSPFEFSLSARSQRWGFPSQENYSGVIETMTEELKTSVTFLPLVDLRFRETATTGHTWFMSSLNDTLEENETEHLYFPSKASKGRVLCFKGRNTRDGTKNSYALAWRGSLPESAILLEGLTFVSDTYYNHENLWHGICAMTPLVRWSMKNECLKPTRWVLFHWGELRLRMGSWLQQLMQASFGEVKVEGFDRGDVPYCFEKAIVMRHDLGQITRENKLKVSDLLRCKARSYCGLYPAGKGREMNERGFPIIRLTLLMRRGSRSFKNATAVTDIFAKECARVEGCILHIVQSEDLSFCDQVKVLTNTDIVASPHGAQLTNMLFMDRESSVMEFFPKGWLENAGVGQYAHHWMADQSGMKHQGAWWDPIGKDCPSPQDHLQCFLFHKDGMVGHNKTYFAEWARRVIDQVRLSKVGKPSEDQAKQQHDSKACTC</sequence>
<dbReference type="InterPro" id="IPR007657">
    <property type="entry name" value="Glycosyltransferase_61"/>
</dbReference>
<evidence type="ECO:0000256" key="2">
    <source>
        <dbReference type="ARBA" id="ARBA00022676"/>
    </source>
</evidence>
<feature type="domain" description="Glycosyltransferase 61 catalytic" evidence="5">
    <location>
        <begin position="3"/>
        <end position="73"/>
    </location>
</feature>
<keyword evidence="2" id="KW-0328">Glycosyltransferase</keyword>
<dbReference type="Pfam" id="PF04577">
    <property type="entry name" value="Glyco_transf_61"/>
    <property type="match status" value="2"/>
</dbReference>
<organism evidence="6 7">
    <name type="scientific">Solanum commersonii</name>
    <name type="common">Commerson's wild potato</name>
    <name type="synonym">Commerson's nightshade</name>
    <dbReference type="NCBI Taxonomy" id="4109"/>
    <lineage>
        <taxon>Eukaryota</taxon>
        <taxon>Viridiplantae</taxon>
        <taxon>Streptophyta</taxon>
        <taxon>Embryophyta</taxon>
        <taxon>Tracheophyta</taxon>
        <taxon>Spermatophyta</taxon>
        <taxon>Magnoliopsida</taxon>
        <taxon>eudicotyledons</taxon>
        <taxon>Gunneridae</taxon>
        <taxon>Pentapetalae</taxon>
        <taxon>asterids</taxon>
        <taxon>lamiids</taxon>
        <taxon>Solanales</taxon>
        <taxon>Solanaceae</taxon>
        <taxon>Solanoideae</taxon>
        <taxon>Solaneae</taxon>
        <taxon>Solanum</taxon>
    </lineage>
</organism>
<evidence type="ECO:0000313" key="6">
    <source>
        <dbReference type="EMBL" id="KAG5612720.1"/>
    </source>
</evidence>
<dbReference type="PANTHER" id="PTHR20961:SF120">
    <property type="entry name" value="PROTEIN O-LINKED-MANNOSE BETA-1,4-N-ACETYLGLUCOSAMINYLTRANSFERASE 2-LIKE"/>
    <property type="match status" value="1"/>
</dbReference>